<reference evidence="3" key="1">
    <citation type="journal article" date="2022" name="Int. J. Mol. Sci.">
        <title>Draft Genome of Tanacetum Coccineum: Genomic Comparison of Closely Related Tanacetum-Family Plants.</title>
        <authorList>
            <person name="Yamashiro T."/>
            <person name="Shiraishi A."/>
            <person name="Nakayama K."/>
            <person name="Satake H."/>
        </authorList>
    </citation>
    <scope>NUCLEOTIDE SEQUENCE</scope>
</reference>
<evidence type="ECO:0000256" key="1">
    <source>
        <dbReference type="ARBA" id="ARBA00022737"/>
    </source>
</evidence>
<evidence type="ECO:0000259" key="2">
    <source>
        <dbReference type="Pfam" id="PF23282"/>
    </source>
</evidence>
<dbReference type="EMBL" id="BQNB010012229">
    <property type="protein sequence ID" value="GJT00870.1"/>
    <property type="molecule type" value="Genomic_DNA"/>
</dbReference>
<sequence length="528" mass="60613">MKKSRFEESLKKASRNKKIGESKINRLGGIRSYAMEIFDACGFHPEIGIKVLIQKSLITIDPNERFGMHDLIQEMGHHIVRGEHPNTPEKHSRVWKDAEVSNMCFGDATVENDQIQAIEFRDNIHRSHVNMFISKMKKLRWLRLIGDNNDEAPNCLSNELRMQELLWKGYKHLPQLKVLHLVSLDRLVSTPDFNGLPRLQNLELNHCYELKEIHPSLGNHRSLKSVDVSFCYKLRMFPAIVRMEQLESLHIGGCDKSLVFPEIQANMECLVKLYVHDVQIDALLSSIGERCTNLIYLSLQHCFNLNSIEVQFDGLKCLKEFEGSKGPEKTPFPLRLTRTLRKFSSCWFEDGEIQSDIGEISNLEYLNLNTNRLYAGGRCRLPLPENWYNDFCGFLICAVLEVHVSNRWCYPIITITEEASDDKRGMFHDAVWGESFGGNLTWVWYVSFASLRRTEWWNPTHKNVSFYIDDNDSTSIGIGASLVPMNNGSGLTDTSTDSSEFTDHYTPKISIRHDSKSSLTISPRVYGS</sequence>
<dbReference type="Gene3D" id="3.80.10.10">
    <property type="entry name" value="Ribonuclease Inhibitor"/>
    <property type="match status" value="2"/>
</dbReference>
<keyword evidence="4" id="KW-1185">Reference proteome</keyword>
<accession>A0ABQ5AE21</accession>
<dbReference type="PANTHER" id="PTHR11017">
    <property type="entry name" value="LEUCINE-RICH REPEAT-CONTAINING PROTEIN"/>
    <property type="match status" value="1"/>
</dbReference>
<name>A0ABQ5AE21_9ASTR</name>
<evidence type="ECO:0000313" key="4">
    <source>
        <dbReference type="Proteomes" id="UP001151760"/>
    </source>
</evidence>
<organism evidence="3 4">
    <name type="scientific">Tanacetum coccineum</name>
    <dbReference type="NCBI Taxonomy" id="301880"/>
    <lineage>
        <taxon>Eukaryota</taxon>
        <taxon>Viridiplantae</taxon>
        <taxon>Streptophyta</taxon>
        <taxon>Embryophyta</taxon>
        <taxon>Tracheophyta</taxon>
        <taxon>Spermatophyta</taxon>
        <taxon>Magnoliopsida</taxon>
        <taxon>eudicotyledons</taxon>
        <taxon>Gunneridae</taxon>
        <taxon>Pentapetalae</taxon>
        <taxon>asterids</taxon>
        <taxon>campanulids</taxon>
        <taxon>Asterales</taxon>
        <taxon>Asteraceae</taxon>
        <taxon>Asteroideae</taxon>
        <taxon>Anthemideae</taxon>
        <taxon>Anthemidinae</taxon>
        <taxon>Tanacetum</taxon>
    </lineage>
</organism>
<proteinExistence type="predicted"/>
<dbReference type="InterPro" id="IPR058192">
    <property type="entry name" value="WHD_ROQ1-like"/>
</dbReference>
<reference evidence="3" key="2">
    <citation type="submission" date="2022-01" db="EMBL/GenBank/DDBJ databases">
        <authorList>
            <person name="Yamashiro T."/>
            <person name="Shiraishi A."/>
            <person name="Satake H."/>
            <person name="Nakayama K."/>
        </authorList>
    </citation>
    <scope>NUCLEOTIDE SEQUENCE</scope>
</reference>
<comment type="caution">
    <text evidence="3">The sequence shown here is derived from an EMBL/GenBank/DDBJ whole genome shotgun (WGS) entry which is preliminary data.</text>
</comment>
<protein>
    <submittedName>
        <fullName evidence="3">Toll/interleukin-1 receptor domain-containing protein</fullName>
    </submittedName>
</protein>
<dbReference type="InterPro" id="IPR044974">
    <property type="entry name" value="Disease_R_plants"/>
</dbReference>
<dbReference type="Proteomes" id="UP001151760">
    <property type="component" value="Unassembled WGS sequence"/>
</dbReference>
<gene>
    <name evidence="3" type="ORF">Tco_0822039</name>
</gene>
<feature type="domain" description="Disease resistance protein Roq1-like winged-helix" evidence="2">
    <location>
        <begin position="37"/>
        <end position="82"/>
    </location>
</feature>
<keyword evidence="1" id="KW-0677">Repeat</keyword>
<dbReference type="Pfam" id="PF23282">
    <property type="entry name" value="WHD_ROQ1"/>
    <property type="match status" value="1"/>
</dbReference>
<dbReference type="SUPFAM" id="SSF52058">
    <property type="entry name" value="L domain-like"/>
    <property type="match status" value="1"/>
</dbReference>
<dbReference type="PANTHER" id="PTHR11017:SF340">
    <property type="entry name" value="NB-ARC-RELATED"/>
    <property type="match status" value="1"/>
</dbReference>
<dbReference type="InterPro" id="IPR032675">
    <property type="entry name" value="LRR_dom_sf"/>
</dbReference>
<evidence type="ECO:0000313" key="3">
    <source>
        <dbReference type="EMBL" id="GJT00870.1"/>
    </source>
</evidence>
<keyword evidence="3" id="KW-0675">Receptor</keyword>